<proteinExistence type="predicted"/>
<dbReference type="EMBL" id="CAEQ01001302">
    <property type="protein sequence ID" value="CCD13854.1"/>
    <property type="molecule type" value="Genomic_DNA"/>
</dbReference>
<comment type="caution">
    <text evidence="2">The sequence shown here is derived from an EMBL/GenBank/DDBJ whole genome shotgun (WGS) entry which is preliminary data.</text>
</comment>
<accession>F9W9F4</accession>
<reference evidence="2 3" key="2">
    <citation type="journal article" date="2012" name="Proc. Natl. Acad. Sci. U.S.A.">
        <title>Antigenic diversity is generated by distinct evolutionary mechanisms in African trypanosome species.</title>
        <authorList>
            <person name="Jackson A.P."/>
            <person name="Berry A."/>
            <person name="Aslett M."/>
            <person name="Allison H.C."/>
            <person name="Burton P."/>
            <person name="Vavrova-Anderson J."/>
            <person name="Brown R."/>
            <person name="Browne H."/>
            <person name="Corton N."/>
            <person name="Hauser H."/>
            <person name="Gamble J."/>
            <person name="Gilderthorp R."/>
            <person name="Marcello L."/>
            <person name="McQuillan J."/>
            <person name="Otto T.D."/>
            <person name="Quail M.A."/>
            <person name="Sanders M.J."/>
            <person name="van Tonder A."/>
            <person name="Ginger M.L."/>
            <person name="Field M.C."/>
            <person name="Barry J.D."/>
            <person name="Hertz-Fowler C."/>
            <person name="Berriman M."/>
        </authorList>
    </citation>
    <scope>NUCLEOTIDE SEQUENCE [LARGE SCALE GENOMIC DNA]</scope>
    <source>
        <strain evidence="2 3">IL3000</strain>
    </source>
</reference>
<evidence type="ECO:0000313" key="2">
    <source>
        <dbReference type="EMBL" id="CCD13854.1"/>
    </source>
</evidence>
<dbReference type="AlphaFoldDB" id="F9W9F4"/>
<keyword evidence="1" id="KW-1133">Transmembrane helix</keyword>
<sequence>MHSDVCLRHANVYIYIDIIIIISSSSTVAICVAFILFFFASLRPFIYSWLRYTAPSSHYRLLIVQFNGMLRVGLGFIVGRAINVSLRGLRQEQENIQHQPSGSVNFVCFLWLSVFLIEVCLFVLKSSFFFLFFFSF</sequence>
<evidence type="ECO:0000313" key="3">
    <source>
        <dbReference type="Proteomes" id="UP000000702"/>
    </source>
</evidence>
<evidence type="ECO:0000256" key="1">
    <source>
        <dbReference type="SAM" id="Phobius"/>
    </source>
</evidence>
<feature type="transmembrane region" description="Helical" evidence="1">
    <location>
        <begin position="103"/>
        <end position="134"/>
    </location>
</feature>
<feature type="transmembrane region" description="Helical" evidence="1">
    <location>
        <begin position="59"/>
        <end position="82"/>
    </location>
</feature>
<reference evidence="3" key="1">
    <citation type="submission" date="2011-07" db="EMBL/GenBank/DDBJ databases">
        <title>Divergent evolution of antigenic variation in African trypanosomes.</title>
        <authorList>
            <person name="Jackson A.P."/>
            <person name="Berry A."/>
            <person name="Allison H.C."/>
            <person name="Burton P."/>
            <person name="Anderson J."/>
            <person name="Aslett M."/>
            <person name="Brown R."/>
            <person name="Corton N."/>
            <person name="Harris D."/>
            <person name="Hauser H."/>
            <person name="Gamble J."/>
            <person name="Gilderthorp R."/>
            <person name="McQuillan J."/>
            <person name="Quail M.A."/>
            <person name="Sanders M."/>
            <person name="Van Tonder A."/>
            <person name="Ginger M.L."/>
            <person name="Donelson J.E."/>
            <person name="Field M.C."/>
            <person name="Barry J.D."/>
            <person name="Berriman M."/>
            <person name="Hertz-Fowler C."/>
        </authorList>
    </citation>
    <scope>NUCLEOTIDE SEQUENCE [LARGE SCALE GENOMIC DNA]</scope>
    <source>
        <strain evidence="3">IL3000</strain>
    </source>
</reference>
<dbReference type="Proteomes" id="UP000000702">
    <property type="component" value="Unassembled WGS sequence"/>
</dbReference>
<keyword evidence="1" id="KW-0472">Membrane</keyword>
<organism evidence="2 3">
    <name type="scientific">Trypanosoma congolense (strain IL3000)</name>
    <dbReference type="NCBI Taxonomy" id="1068625"/>
    <lineage>
        <taxon>Eukaryota</taxon>
        <taxon>Discoba</taxon>
        <taxon>Euglenozoa</taxon>
        <taxon>Kinetoplastea</taxon>
        <taxon>Metakinetoplastina</taxon>
        <taxon>Trypanosomatida</taxon>
        <taxon>Trypanosomatidae</taxon>
        <taxon>Trypanosoma</taxon>
        <taxon>Nannomonas</taxon>
    </lineage>
</organism>
<gene>
    <name evidence="2" type="ORF">TCIL3000_0_45450</name>
</gene>
<name>F9W9F4_TRYCI</name>
<feature type="transmembrane region" description="Helical" evidence="1">
    <location>
        <begin position="12"/>
        <end position="39"/>
    </location>
</feature>
<keyword evidence="3" id="KW-1185">Reference proteome</keyword>
<protein>
    <submittedName>
        <fullName evidence="2">Uncharacterized protein</fullName>
    </submittedName>
</protein>
<keyword evidence="1" id="KW-0812">Transmembrane</keyword>